<comment type="caution">
    <text evidence="2">The sequence shown here is derived from an EMBL/GenBank/DDBJ whole genome shotgun (WGS) entry which is preliminary data.</text>
</comment>
<evidence type="ECO:0000256" key="1">
    <source>
        <dbReference type="SAM" id="MobiDB-lite"/>
    </source>
</evidence>
<organism evidence="2 5">
    <name type="scientific">Myxococcus fulvus</name>
    <dbReference type="NCBI Taxonomy" id="33"/>
    <lineage>
        <taxon>Bacteria</taxon>
        <taxon>Pseudomonadati</taxon>
        <taxon>Myxococcota</taxon>
        <taxon>Myxococcia</taxon>
        <taxon>Myxococcales</taxon>
        <taxon>Cystobacterineae</taxon>
        <taxon>Myxococcaceae</taxon>
        <taxon>Myxococcus</taxon>
    </lineage>
</organism>
<evidence type="ECO:0000313" key="2">
    <source>
        <dbReference type="EMBL" id="GEN11761.1"/>
    </source>
</evidence>
<keyword evidence="4" id="KW-1185">Reference proteome</keyword>
<reference evidence="2 5" key="2">
    <citation type="submission" date="2019-07" db="EMBL/GenBank/DDBJ databases">
        <title>Whole genome shotgun sequence of Myxococcus fulvus NBRC 100333.</title>
        <authorList>
            <person name="Hosoyama A."/>
            <person name="Uohara A."/>
            <person name="Ohji S."/>
            <person name="Ichikawa N."/>
        </authorList>
    </citation>
    <scope>NUCLEOTIDE SEQUENCE [LARGE SCALE GENOMIC DNA]</scope>
    <source>
        <strain evidence="2 5">NBRC 100333</strain>
    </source>
</reference>
<gene>
    <name evidence="2" type="ORF">MFU01_67980</name>
    <name evidence="3" type="ORF">SAMN05443572_115122</name>
</gene>
<name>A0A511TC45_MYXFU</name>
<evidence type="ECO:0008006" key="6">
    <source>
        <dbReference type="Google" id="ProtNLM"/>
    </source>
</evidence>
<sequence>MRSLFGLVVALSLSACKEEPRGQLEPIARPPGMKDAPAPGAAAPAAAQPPVDPSKVTLRWKLAAGTPVTYHLDLERSGAAPAPQEAAEEAPAKGKKGKGKEAAPAPQRPAAPTASFPTGFTYVLERADSGDYRLRVLPEGKDTTEDTGALSERGFVLDGLQGINRNIAALVLELPLAPVGPNDTWALGTELLTHDALGPLFTTTKTERRNRVKLTALTQDGGDQVATLEYDLLEQLSGKVTSRRAPPAVPARADDPVEEEEEEASGPPTTEASAEVRITGKGEFLVKAGRWRTWEGTIASSSRGPFPTNALQVPPGTVKLTLTARESAPPAATAKPQQ</sequence>
<evidence type="ECO:0000313" key="5">
    <source>
        <dbReference type="Proteomes" id="UP000321514"/>
    </source>
</evidence>
<dbReference type="RefSeq" id="WP_245772662.1">
    <property type="nucleotide sequence ID" value="NZ_BJXR01000049.1"/>
</dbReference>
<feature type="region of interest" description="Disordered" evidence="1">
    <location>
        <begin position="239"/>
        <end position="274"/>
    </location>
</feature>
<accession>A0A511TC45</accession>
<feature type="region of interest" description="Disordered" evidence="1">
    <location>
        <begin position="19"/>
        <end position="53"/>
    </location>
</feature>
<feature type="compositionally biased region" description="Low complexity" evidence="1">
    <location>
        <begin position="30"/>
        <end position="49"/>
    </location>
</feature>
<evidence type="ECO:0000313" key="3">
    <source>
        <dbReference type="EMBL" id="SEU40432.1"/>
    </source>
</evidence>
<dbReference type="PROSITE" id="PS51257">
    <property type="entry name" value="PROKAR_LIPOPROTEIN"/>
    <property type="match status" value="1"/>
</dbReference>
<feature type="compositionally biased region" description="Low complexity" evidence="1">
    <location>
        <begin position="102"/>
        <end position="114"/>
    </location>
</feature>
<dbReference type="AlphaFoldDB" id="A0A511TC45"/>
<evidence type="ECO:0000313" key="4">
    <source>
        <dbReference type="Proteomes" id="UP000183760"/>
    </source>
</evidence>
<feature type="region of interest" description="Disordered" evidence="1">
    <location>
        <begin position="77"/>
        <end position="117"/>
    </location>
</feature>
<proteinExistence type="predicted"/>
<dbReference type="EMBL" id="FOIB01000015">
    <property type="protein sequence ID" value="SEU40432.1"/>
    <property type="molecule type" value="Genomic_DNA"/>
</dbReference>
<reference evidence="3 4" key="1">
    <citation type="submission" date="2016-10" db="EMBL/GenBank/DDBJ databases">
        <authorList>
            <person name="Varghese N."/>
            <person name="Submissions S."/>
        </authorList>
    </citation>
    <scope>NUCLEOTIDE SEQUENCE [LARGE SCALE GENOMIC DNA]</scope>
    <source>
        <strain evidence="3 4">DSM 16525</strain>
    </source>
</reference>
<protein>
    <recommendedName>
        <fullName evidence="6">Lipoprotein</fullName>
    </recommendedName>
</protein>
<dbReference type="Proteomes" id="UP000183760">
    <property type="component" value="Unassembled WGS sequence"/>
</dbReference>
<dbReference type="Proteomes" id="UP000321514">
    <property type="component" value="Unassembled WGS sequence"/>
</dbReference>
<dbReference type="EMBL" id="BJXR01000049">
    <property type="protein sequence ID" value="GEN11761.1"/>
    <property type="molecule type" value="Genomic_DNA"/>
</dbReference>